<keyword evidence="5 12" id="KW-0812">Transmembrane</keyword>
<comment type="function">
    <text evidence="1">Odorant receptor.</text>
</comment>
<sequence>MANFTTITGFILTGFSDIQELQTLYGVFFLVIYLAILISNFLIIILISLDVKLQTPMYFFLKNLSLFDVLLVSVPIPNFFVNSLTHNSYTSVLGCAFQILFMTSFSAGEILVLTALSYDRYVAICCPLHYEVIMSSGTCQLMLVVSWITGVLFGTVYTAGTFSMHFCGSKVIPQFFCDVPSILKISCSETLGIIYTSLGIGMCLCMSCFISVVISYFYIFSTVLKIPTTKGQSKAFATCIPHLTVFTVFIATACFVYLKPHSNVPSISDRLFSVLYTVLPPALNPVIYSLRNNDVTCALRRLQKNLCPRGSHHLTLQSICQ</sequence>
<dbReference type="GO" id="GO:0004984">
    <property type="term" value="F:olfactory receptor activity"/>
    <property type="evidence" value="ECO:0007669"/>
    <property type="project" value="InterPro"/>
</dbReference>
<dbReference type="GO" id="GO:0005886">
    <property type="term" value="C:plasma membrane"/>
    <property type="evidence" value="ECO:0007669"/>
    <property type="project" value="UniProtKB-SubCell"/>
</dbReference>
<keyword evidence="9 13" id="KW-0472">Membrane</keyword>
<dbReference type="AlphaFoldDB" id="A0A8C2LVA4"/>
<evidence type="ECO:0000256" key="13">
    <source>
        <dbReference type="RuleBase" id="RU363047"/>
    </source>
</evidence>
<dbReference type="PRINTS" id="PR00245">
    <property type="entry name" value="OLFACTORYR"/>
</dbReference>
<evidence type="ECO:0000256" key="1">
    <source>
        <dbReference type="ARBA" id="ARBA00002936"/>
    </source>
</evidence>
<comment type="similarity">
    <text evidence="12">Belongs to the G-protein coupled receptor 1 family.</text>
</comment>
<evidence type="ECO:0000313" key="15">
    <source>
        <dbReference type="Ensembl" id="ENSCGRP00001009348.1"/>
    </source>
</evidence>
<feature type="domain" description="G-protein coupled receptors family 1 profile" evidence="14">
    <location>
        <begin position="39"/>
        <end position="288"/>
    </location>
</feature>
<reference evidence="15" key="1">
    <citation type="submission" date="2025-08" db="UniProtKB">
        <authorList>
            <consortium name="Ensembl"/>
        </authorList>
    </citation>
    <scope>IDENTIFICATION</scope>
</reference>
<protein>
    <recommendedName>
        <fullName evidence="13">Olfactory receptor</fullName>
    </recommendedName>
</protein>
<evidence type="ECO:0000256" key="6">
    <source>
        <dbReference type="ARBA" id="ARBA00022725"/>
    </source>
</evidence>
<feature type="transmembrane region" description="Helical" evidence="13">
    <location>
        <begin position="96"/>
        <end position="118"/>
    </location>
</feature>
<evidence type="ECO:0000256" key="10">
    <source>
        <dbReference type="ARBA" id="ARBA00023170"/>
    </source>
</evidence>
<dbReference type="Pfam" id="PF13853">
    <property type="entry name" value="7tm_4"/>
    <property type="match status" value="1"/>
</dbReference>
<feature type="transmembrane region" description="Helical" evidence="13">
    <location>
        <begin position="26"/>
        <end position="47"/>
    </location>
</feature>
<keyword evidence="6 13" id="KW-0552">Olfaction</keyword>
<keyword evidence="8 12" id="KW-0297">G-protein coupled receptor</keyword>
<evidence type="ECO:0000259" key="14">
    <source>
        <dbReference type="PROSITE" id="PS50262"/>
    </source>
</evidence>
<feature type="transmembrane region" description="Helical" evidence="13">
    <location>
        <begin position="240"/>
        <end position="258"/>
    </location>
</feature>
<feature type="transmembrane region" description="Helical" evidence="13">
    <location>
        <begin position="193"/>
        <end position="219"/>
    </location>
</feature>
<dbReference type="InterPro" id="IPR000725">
    <property type="entry name" value="Olfact_rcpt"/>
</dbReference>
<feature type="transmembrane region" description="Helical" evidence="13">
    <location>
        <begin position="270"/>
        <end position="290"/>
    </location>
</feature>
<comment type="subcellular location">
    <subcellularLocation>
        <location evidence="2 13">Cell membrane</location>
        <topology evidence="2 13">Multi-pass membrane protein</topology>
    </subcellularLocation>
</comment>
<dbReference type="Proteomes" id="UP000694386">
    <property type="component" value="Unplaced"/>
</dbReference>
<keyword evidence="3 13" id="KW-1003">Cell membrane</keyword>
<dbReference type="InterPro" id="IPR050516">
    <property type="entry name" value="Olfactory_GPCR"/>
</dbReference>
<feature type="transmembrane region" description="Helical" evidence="13">
    <location>
        <begin position="59"/>
        <end position="76"/>
    </location>
</feature>
<evidence type="ECO:0000313" key="16">
    <source>
        <dbReference type="Proteomes" id="UP000694386"/>
    </source>
</evidence>
<evidence type="ECO:0000256" key="5">
    <source>
        <dbReference type="ARBA" id="ARBA00022692"/>
    </source>
</evidence>
<evidence type="ECO:0000256" key="4">
    <source>
        <dbReference type="ARBA" id="ARBA00022606"/>
    </source>
</evidence>
<name>A0A8C2LVA4_CRIGR</name>
<evidence type="ECO:0000256" key="12">
    <source>
        <dbReference type="RuleBase" id="RU000688"/>
    </source>
</evidence>
<evidence type="ECO:0000256" key="9">
    <source>
        <dbReference type="ARBA" id="ARBA00023136"/>
    </source>
</evidence>
<evidence type="ECO:0000256" key="3">
    <source>
        <dbReference type="ARBA" id="ARBA00022475"/>
    </source>
</evidence>
<keyword evidence="7 13" id="KW-1133">Transmembrane helix</keyword>
<accession>A0A8C2LVA4</accession>
<dbReference type="SUPFAM" id="SSF81321">
    <property type="entry name" value="Family A G protein-coupled receptor-like"/>
    <property type="match status" value="1"/>
</dbReference>
<evidence type="ECO:0000256" key="11">
    <source>
        <dbReference type="ARBA" id="ARBA00023224"/>
    </source>
</evidence>
<dbReference type="Gene3D" id="1.20.1070.10">
    <property type="entry name" value="Rhodopsin 7-helix transmembrane proteins"/>
    <property type="match status" value="1"/>
</dbReference>
<dbReference type="PRINTS" id="PR00237">
    <property type="entry name" value="GPCRRHODOPSN"/>
</dbReference>
<reference evidence="15" key="2">
    <citation type="submission" date="2025-09" db="UniProtKB">
        <authorList>
            <consortium name="Ensembl"/>
        </authorList>
    </citation>
    <scope>IDENTIFICATION</scope>
</reference>
<organism evidence="15 16">
    <name type="scientific">Cricetulus griseus</name>
    <name type="common">Chinese hamster</name>
    <name type="synonym">Cricetulus barabensis griseus</name>
    <dbReference type="NCBI Taxonomy" id="10029"/>
    <lineage>
        <taxon>Eukaryota</taxon>
        <taxon>Metazoa</taxon>
        <taxon>Chordata</taxon>
        <taxon>Craniata</taxon>
        <taxon>Vertebrata</taxon>
        <taxon>Euteleostomi</taxon>
        <taxon>Mammalia</taxon>
        <taxon>Eutheria</taxon>
        <taxon>Euarchontoglires</taxon>
        <taxon>Glires</taxon>
        <taxon>Rodentia</taxon>
        <taxon>Myomorpha</taxon>
        <taxon>Muroidea</taxon>
        <taxon>Cricetidae</taxon>
        <taxon>Cricetinae</taxon>
        <taxon>Cricetulus</taxon>
    </lineage>
</organism>
<evidence type="ECO:0000256" key="8">
    <source>
        <dbReference type="ARBA" id="ARBA00023040"/>
    </source>
</evidence>
<dbReference type="PANTHER" id="PTHR26452">
    <property type="entry name" value="OLFACTORY RECEPTOR"/>
    <property type="match status" value="1"/>
</dbReference>
<keyword evidence="4 13" id="KW-0716">Sensory transduction</keyword>
<feature type="transmembrane region" description="Helical" evidence="13">
    <location>
        <begin position="139"/>
        <end position="160"/>
    </location>
</feature>
<dbReference type="InterPro" id="IPR017452">
    <property type="entry name" value="GPCR_Rhodpsn_7TM"/>
</dbReference>
<proteinExistence type="inferred from homology"/>
<dbReference type="PROSITE" id="PS50262">
    <property type="entry name" value="G_PROTEIN_RECEP_F1_2"/>
    <property type="match status" value="1"/>
</dbReference>
<dbReference type="GO" id="GO:0004930">
    <property type="term" value="F:G protein-coupled receptor activity"/>
    <property type="evidence" value="ECO:0007669"/>
    <property type="project" value="UniProtKB-KW"/>
</dbReference>
<dbReference type="CDD" id="cd15227">
    <property type="entry name" value="7tmA_OR14-like"/>
    <property type="match status" value="1"/>
</dbReference>
<evidence type="ECO:0000256" key="2">
    <source>
        <dbReference type="ARBA" id="ARBA00004651"/>
    </source>
</evidence>
<evidence type="ECO:0000256" key="7">
    <source>
        <dbReference type="ARBA" id="ARBA00022989"/>
    </source>
</evidence>
<dbReference type="Ensembl" id="ENSCGRT00001013551.1">
    <property type="protein sequence ID" value="ENSCGRP00001009348.1"/>
    <property type="gene ID" value="ENSCGRG00001011486.1"/>
</dbReference>
<keyword evidence="11 12" id="KW-0807">Transducer</keyword>
<dbReference type="PROSITE" id="PS00237">
    <property type="entry name" value="G_PROTEIN_RECEP_F1_1"/>
    <property type="match status" value="1"/>
</dbReference>
<keyword evidence="10 12" id="KW-0675">Receptor</keyword>
<dbReference type="InterPro" id="IPR000276">
    <property type="entry name" value="GPCR_Rhodpsn"/>
</dbReference>
<dbReference type="FunFam" id="1.20.1070.10:FF:000037">
    <property type="entry name" value="Olfactory receptor"/>
    <property type="match status" value="1"/>
</dbReference>